<keyword evidence="1" id="KW-1133">Transmembrane helix</keyword>
<dbReference type="AlphaFoldDB" id="A0A8T4GYQ2"/>
<sequence>MQYSDNRTYRTPPTFGMALLFAALPLAALFAAMFPAATAGLVVGWAGRTALQR</sequence>
<dbReference type="Proteomes" id="UP000823736">
    <property type="component" value="Unassembled WGS sequence"/>
</dbReference>
<keyword evidence="3" id="KW-1185">Reference proteome</keyword>
<dbReference type="EMBL" id="JAGGLC010000002">
    <property type="protein sequence ID" value="MBP1986684.1"/>
    <property type="molecule type" value="Genomic_DNA"/>
</dbReference>
<evidence type="ECO:0000313" key="2">
    <source>
        <dbReference type="EMBL" id="MBP1986684.1"/>
    </source>
</evidence>
<protein>
    <submittedName>
        <fullName evidence="2">Uncharacterized protein</fullName>
    </submittedName>
</protein>
<proteinExistence type="predicted"/>
<feature type="transmembrane region" description="Helical" evidence="1">
    <location>
        <begin position="20"/>
        <end position="46"/>
    </location>
</feature>
<keyword evidence="1" id="KW-0812">Transmembrane</keyword>
<comment type="caution">
    <text evidence="2">The sequence shown here is derived from an EMBL/GenBank/DDBJ whole genome shotgun (WGS) entry which is preliminary data.</text>
</comment>
<name>A0A8T4GYQ2_9EURY</name>
<keyword evidence="1" id="KW-0472">Membrane</keyword>
<evidence type="ECO:0000313" key="3">
    <source>
        <dbReference type="Proteomes" id="UP000823736"/>
    </source>
</evidence>
<reference evidence="2" key="1">
    <citation type="submission" date="2021-03" db="EMBL/GenBank/DDBJ databases">
        <title>Genomic Encyclopedia of Type Strains, Phase IV (KMG-IV): sequencing the most valuable type-strain genomes for metagenomic binning, comparative biology and taxonomic classification.</title>
        <authorList>
            <person name="Goeker M."/>
        </authorList>
    </citation>
    <scope>NUCLEOTIDE SEQUENCE</scope>
    <source>
        <strain evidence="2">DSM 26232</strain>
    </source>
</reference>
<evidence type="ECO:0000256" key="1">
    <source>
        <dbReference type="SAM" id="Phobius"/>
    </source>
</evidence>
<accession>A0A8T4GYQ2</accession>
<organism evidence="2 3">
    <name type="scientific">Halolamina salifodinae</name>
    <dbReference type="NCBI Taxonomy" id="1202767"/>
    <lineage>
        <taxon>Archaea</taxon>
        <taxon>Methanobacteriati</taxon>
        <taxon>Methanobacteriota</taxon>
        <taxon>Stenosarchaea group</taxon>
        <taxon>Halobacteria</taxon>
        <taxon>Halobacteriales</taxon>
        <taxon>Haloferacaceae</taxon>
    </lineage>
</organism>
<dbReference type="RefSeq" id="WP_209490972.1">
    <property type="nucleotide sequence ID" value="NZ_JAGGLC010000002.1"/>
</dbReference>
<gene>
    <name evidence="2" type="ORF">J2753_001178</name>
</gene>